<dbReference type="Gene3D" id="3.30.565.10">
    <property type="entry name" value="Histidine kinase-like ATPase, C-terminal domain"/>
    <property type="match status" value="1"/>
</dbReference>
<dbReference type="SMART" id="SM00388">
    <property type="entry name" value="HisKA"/>
    <property type="match status" value="1"/>
</dbReference>
<evidence type="ECO:0000313" key="14">
    <source>
        <dbReference type="EMBL" id="GGF95060.1"/>
    </source>
</evidence>
<evidence type="ECO:0000256" key="9">
    <source>
        <dbReference type="ARBA" id="ARBA00023012"/>
    </source>
</evidence>
<dbReference type="InterPro" id="IPR004358">
    <property type="entry name" value="Sig_transdc_His_kin-like_C"/>
</dbReference>
<evidence type="ECO:0000256" key="7">
    <source>
        <dbReference type="ARBA" id="ARBA00022777"/>
    </source>
</evidence>
<proteinExistence type="predicted"/>
<sequence>MNFRNSIKSRIIIAFLAFSTLLTILFALASLSIRQNLQTELIEQTIQQDLDGYMRKLAANPKNVLGQPLSSNVQGVITTPDNFHTDLPLHYKDLEDGTHILNEGGKTYIVAVNKKNKVEGQPIWGYIKYDISHMKQNNRMLWIIFGGMLAVFLVLAYLLAIYVSKKALKPLSKLAAKLEHLSADTHIEPLAPYFTEDEVGKVAHALDNYAQRLTDYVTRDKEFNADVSHELRTPLAVISSTVELIKSNPNISDKELKRINRIERAVKQSTELTETLLLLAREERKENQGLERTQPAAIIRKILDSHQDTLKLKPVKTKIIENDWLQVKAPESVVSVVLGNLIGNAIKYSTEGTIHIIIDQQSVMVQDEGVGVNESELPKLFERHYRANKTSSKGSGIGLAIVKRLCELYNWQIEIRQNKTAGLTAILTFNPE</sequence>
<gene>
    <name evidence="14" type="primary">colS</name>
    <name evidence="14" type="ORF">GCM10011365_15500</name>
</gene>
<evidence type="ECO:0000256" key="8">
    <source>
        <dbReference type="ARBA" id="ARBA00022989"/>
    </source>
</evidence>
<dbReference type="PRINTS" id="PR00344">
    <property type="entry name" value="BCTRLSENSOR"/>
</dbReference>
<evidence type="ECO:0000256" key="4">
    <source>
        <dbReference type="ARBA" id="ARBA00022553"/>
    </source>
</evidence>
<keyword evidence="10 11" id="KW-0472">Membrane</keyword>
<reference evidence="14" key="2">
    <citation type="submission" date="2020-09" db="EMBL/GenBank/DDBJ databases">
        <authorList>
            <person name="Sun Q."/>
            <person name="Zhou Y."/>
        </authorList>
    </citation>
    <scope>NUCLEOTIDE SEQUENCE</scope>
    <source>
        <strain evidence="14">CGMCC 1.12181</strain>
    </source>
</reference>
<dbReference type="Gene3D" id="6.10.340.10">
    <property type="match status" value="1"/>
</dbReference>
<dbReference type="AlphaFoldDB" id="A0A917FPP8"/>
<dbReference type="PROSITE" id="PS50109">
    <property type="entry name" value="HIS_KIN"/>
    <property type="match status" value="1"/>
</dbReference>
<dbReference type="InterPro" id="IPR050428">
    <property type="entry name" value="TCS_sensor_his_kinase"/>
</dbReference>
<dbReference type="PANTHER" id="PTHR45436">
    <property type="entry name" value="SENSOR HISTIDINE KINASE YKOH"/>
    <property type="match status" value="1"/>
</dbReference>
<dbReference type="GO" id="GO:0005886">
    <property type="term" value="C:plasma membrane"/>
    <property type="evidence" value="ECO:0007669"/>
    <property type="project" value="TreeGrafter"/>
</dbReference>
<dbReference type="Gene3D" id="1.10.287.130">
    <property type="match status" value="1"/>
</dbReference>
<dbReference type="InterPro" id="IPR036097">
    <property type="entry name" value="HisK_dim/P_sf"/>
</dbReference>
<evidence type="ECO:0000313" key="15">
    <source>
        <dbReference type="Proteomes" id="UP000605253"/>
    </source>
</evidence>
<feature type="domain" description="Histidine kinase" evidence="12">
    <location>
        <begin position="226"/>
        <end position="432"/>
    </location>
</feature>
<keyword evidence="4" id="KW-0597">Phosphoprotein</keyword>
<organism evidence="14 15">
    <name type="scientific">Marinicella pacifica</name>
    <dbReference type="NCBI Taxonomy" id="1171543"/>
    <lineage>
        <taxon>Bacteria</taxon>
        <taxon>Pseudomonadati</taxon>
        <taxon>Pseudomonadota</taxon>
        <taxon>Gammaproteobacteria</taxon>
        <taxon>Lysobacterales</taxon>
        <taxon>Marinicellaceae</taxon>
        <taxon>Marinicella</taxon>
    </lineage>
</organism>
<feature type="domain" description="HAMP" evidence="13">
    <location>
        <begin position="165"/>
        <end position="218"/>
    </location>
</feature>
<keyword evidence="6 11" id="KW-0812">Transmembrane</keyword>
<dbReference type="CDD" id="cd00075">
    <property type="entry name" value="HATPase"/>
    <property type="match status" value="1"/>
</dbReference>
<feature type="transmembrane region" description="Helical" evidence="11">
    <location>
        <begin position="140"/>
        <end position="163"/>
    </location>
</feature>
<evidence type="ECO:0000259" key="13">
    <source>
        <dbReference type="PROSITE" id="PS50885"/>
    </source>
</evidence>
<dbReference type="Pfam" id="PF02518">
    <property type="entry name" value="HATPase_c"/>
    <property type="match status" value="1"/>
</dbReference>
<dbReference type="Proteomes" id="UP000605253">
    <property type="component" value="Unassembled WGS sequence"/>
</dbReference>
<evidence type="ECO:0000256" key="5">
    <source>
        <dbReference type="ARBA" id="ARBA00022679"/>
    </source>
</evidence>
<dbReference type="GO" id="GO:0000155">
    <property type="term" value="F:phosphorelay sensor kinase activity"/>
    <property type="evidence" value="ECO:0007669"/>
    <property type="project" value="InterPro"/>
</dbReference>
<dbReference type="PANTHER" id="PTHR45436:SF16">
    <property type="entry name" value="HISTIDINE KINASE"/>
    <property type="match status" value="1"/>
</dbReference>
<comment type="catalytic activity">
    <reaction evidence="1">
        <text>ATP + protein L-histidine = ADP + protein N-phospho-L-histidine.</text>
        <dbReference type="EC" id="2.7.13.3"/>
    </reaction>
</comment>
<comment type="caution">
    <text evidence="14">The sequence shown here is derived from an EMBL/GenBank/DDBJ whole genome shotgun (WGS) entry which is preliminary data.</text>
</comment>
<dbReference type="SMART" id="SM00387">
    <property type="entry name" value="HATPase_c"/>
    <property type="match status" value="1"/>
</dbReference>
<dbReference type="SUPFAM" id="SSF47384">
    <property type="entry name" value="Homodimeric domain of signal transducing histidine kinase"/>
    <property type="match status" value="1"/>
</dbReference>
<keyword evidence="7 14" id="KW-0418">Kinase</keyword>
<dbReference type="EMBL" id="BMEO01000005">
    <property type="protein sequence ID" value="GGF95060.1"/>
    <property type="molecule type" value="Genomic_DNA"/>
</dbReference>
<dbReference type="RefSeq" id="WP_188365142.1">
    <property type="nucleotide sequence ID" value="NZ_BAABJF010000002.1"/>
</dbReference>
<protein>
    <recommendedName>
        <fullName evidence="3">histidine kinase</fullName>
        <ecNumber evidence="3">2.7.13.3</ecNumber>
    </recommendedName>
</protein>
<evidence type="ECO:0000256" key="6">
    <source>
        <dbReference type="ARBA" id="ARBA00022692"/>
    </source>
</evidence>
<evidence type="ECO:0000256" key="2">
    <source>
        <dbReference type="ARBA" id="ARBA00004370"/>
    </source>
</evidence>
<keyword evidence="9" id="KW-0902">Two-component regulatory system</keyword>
<dbReference type="InterPro" id="IPR005467">
    <property type="entry name" value="His_kinase_dom"/>
</dbReference>
<evidence type="ECO:0000259" key="12">
    <source>
        <dbReference type="PROSITE" id="PS50109"/>
    </source>
</evidence>
<dbReference type="InterPro" id="IPR003660">
    <property type="entry name" value="HAMP_dom"/>
</dbReference>
<keyword evidence="8 11" id="KW-1133">Transmembrane helix</keyword>
<name>A0A917FPP8_9GAMM</name>
<reference evidence="14" key="1">
    <citation type="journal article" date="2014" name="Int. J. Syst. Evol. Microbiol.">
        <title>Complete genome sequence of Corynebacterium casei LMG S-19264T (=DSM 44701T), isolated from a smear-ripened cheese.</title>
        <authorList>
            <consortium name="US DOE Joint Genome Institute (JGI-PGF)"/>
            <person name="Walter F."/>
            <person name="Albersmeier A."/>
            <person name="Kalinowski J."/>
            <person name="Ruckert C."/>
        </authorList>
    </citation>
    <scope>NUCLEOTIDE SEQUENCE</scope>
    <source>
        <strain evidence="14">CGMCC 1.12181</strain>
    </source>
</reference>
<dbReference type="PROSITE" id="PS50885">
    <property type="entry name" value="HAMP"/>
    <property type="match status" value="1"/>
</dbReference>
<dbReference type="Pfam" id="PF00512">
    <property type="entry name" value="HisKA"/>
    <property type="match status" value="1"/>
</dbReference>
<accession>A0A917FPP8</accession>
<keyword evidence="15" id="KW-1185">Reference proteome</keyword>
<evidence type="ECO:0000256" key="11">
    <source>
        <dbReference type="SAM" id="Phobius"/>
    </source>
</evidence>
<dbReference type="InterPro" id="IPR003661">
    <property type="entry name" value="HisK_dim/P_dom"/>
</dbReference>
<evidence type="ECO:0000256" key="3">
    <source>
        <dbReference type="ARBA" id="ARBA00012438"/>
    </source>
</evidence>
<keyword evidence="5" id="KW-0808">Transferase</keyword>
<comment type="subcellular location">
    <subcellularLocation>
        <location evidence="2">Membrane</location>
    </subcellularLocation>
</comment>
<evidence type="ECO:0000256" key="1">
    <source>
        <dbReference type="ARBA" id="ARBA00000085"/>
    </source>
</evidence>
<dbReference type="InterPro" id="IPR036890">
    <property type="entry name" value="HATPase_C_sf"/>
</dbReference>
<dbReference type="EC" id="2.7.13.3" evidence="3"/>
<evidence type="ECO:0000256" key="10">
    <source>
        <dbReference type="ARBA" id="ARBA00023136"/>
    </source>
</evidence>
<dbReference type="CDD" id="cd00082">
    <property type="entry name" value="HisKA"/>
    <property type="match status" value="1"/>
</dbReference>
<dbReference type="SUPFAM" id="SSF55874">
    <property type="entry name" value="ATPase domain of HSP90 chaperone/DNA topoisomerase II/histidine kinase"/>
    <property type="match status" value="1"/>
</dbReference>
<dbReference type="InterPro" id="IPR003594">
    <property type="entry name" value="HATPase_dom"/>
</dbReference>